<dbReference type="OrthoDB" id="9808687at2"/>
<dbReference type="SUPFAM" id="SSF55729">
    <property type="entry name" value="Acyl-CoA N-acyltransferases (Nat)"/>
    <property type="match status" value="1"/>
</dbReference>
<keyword evidence="2" id="KW-1185">Reference proteome</keyword>
<dbReference type="KEGG" id="ahz:APS56_05770"/>
<dbReference type="EMBL" id="CP012898">
    <property type="protein sequence ID" value="ALJ04670.1"/>
    <property type="molecule type" value="Genomic_DNA"/>
</dbReference>
<dbReference type="Gene3D" id="3.40.630.30">
    <property type="match status" value="1"/>
</dbReference>
<proteinExistence type="predicted"/>
<dbReference type="PATRIC" id="fig|1736674.3.peg.1178"/>
<dbReference type="AlphaFoldDB" id="A0A0N7HYA0"/>
<accession>A0A0N7HYA0</accession>
<dbReference type="Proteomes" id="UP000057981">
    <property type="component" value="Chromosome"/>
</dbReference>
<dbReference type="RefSeq" id="WP_054725871.1">
    <property type="nucleotide sequence ID" value="NZ_CP012898.1"/>
</dbReference>
<protein>
    <submittedName>
        <fullName evidence="1">FemAB family protein</fullName>
    </submittedName>
</protein>
<sequence length="315" mass="37139">MNYRVLKYEKEFYNDWNNFIVNSKNGTFLFHRDFMEYHSDRFEDYSLMVYKKEKLMAVLPANIIDNSLYSHQGLTFGGVILQTTLATQDVFVVFEELCAFLKEKKIDELYINQIPDIYFKSPASEIGYLLANKAELVKREMVLAIDYAKPLTIHKTKLKHFRKASNINLEIKESSNFLPFWTEVLEPRLMQKHHVKPVHNLLEIEYLNKHFPKNIKQFDVYLGSKILAGITVFENEYIVKSQYGATTKEGEKQRALDYLFLSLIYKYKKEGKLFFSMGTVLENNIKGYNEGLLKQKEELGCKVYLQDFFKLKLND</sequence>
<reference evidence="1 2" key="1">
    <citation type="submission" date="2015-10" db="EMBL/GenBank/DDBJ databases">
        <authorList>
            <person name="Gilbert D.G."/>
        </authorList>
    </citation>
    <scope>NUCLEOTIDE SEQUENCE [LARGE SCALE GENOMIC DNA]</scope>
    <source>
        <strain evidence="2">HZ-22</strain>
    </source>
</reference>
<evidence type="ECO:0000313" key="2">
    <source>
        <dbReference type="Proteomes" id="UP000057981"/>
    </source>
</evidence>
<dbReference type="STRING" id="1736674.APS56_05770"/>
<evidence type="ECO:0000313" key="1">
    <source>
        <dbReference type="EMBL" id="ALJ04670.1"/>
    </source>
</evidence>
<organism evidence="1 2">
    <name type="scientific">Pseudalgibacter alginicilyticus</name>
    <dbReference type="NCBI Taxonomy" id="1736674"/>
    <lineage>
        <taxon>Bacteria</taxon>
        <taxon>Pseudomonadati</taxon>
        <taxon>Bacteroidota</taxon>
        <taxon>Flavobacteriia</taxon>
        <taxon>Flavobacteriales</taxon>
        <taxon>Flavobacteriaceae</taxon>
        <taxon>Pseudalgibacter</taxon>
    </lineage>
</organism>
<gene>
    <name evidence="1" type="ORF">APS56_05770</name>
</gene>
<name>A0A0N7HYA0_9FLAO</name>
<dbReference type="InterPro" id="IPR016181">
    <property type="entry name" value="Acyl_CoA_acyltransferase"/>
</dbReference>